<comment type="caution">
    <text evidence="5">The sequence shown here is derived from an EMBL/GenBank/DDBJ whole genome shotgun (WGS) entry which is preliminary data.</text>
</comment>
<gene>
    <name evidence="5" type="ORF">DLJ59_32920</name>
</gene>
<dbReference type="InterPro" id="IPR008628">
    <property type="entry name" value="GPP34-like"/>
</dbReference>
<sequence>MTALPPQLPLRDELFLLGHDDDTGQLHIHRQALALGLAGAVLIDLFLAGRVAFDPAVGDDQPGTERRLWLRLHEPVGDLIADSALSSIRYARPAPSLRGWVRGFHDALYERTRAGLVAGGILRHQQRRRFGGLARTDRYLLLDVKWPVVARARLHYIATGRNQPDNHTAALAGLVTTLGLLNHLYLADDTTVLAAQLRTIAEQHYQPVRDITAAVDAAVGDLATAAYR</sequence>
<dbReference type="Pfam" id="PF05719">
    <property type="entry name" value="GPP34"/>
    <property type="match status" value="1"/>
</dbReference>
<dbReference type="RefSeq" id="WP_124777962.1">
    <property type="nucleotide sequence ID" value="NZ_QGSZ01000361.1"/>
</dbReference>
<keyword evidence="2" id="KW-0333">Golgi apparatus</keyword>
<proteinExistence type="predicted"/>
<evidence type="ECO:0000256" key="3">
    <source>
        <dbReference type="ARBA" id="ARBA00023121"/>
    </source>
</evidence>
<evidence type="ECO:0000256" key="1">
    <source>
        <dbReference type="ARBA" id="ARBA00004255"/>
    </source>
</evidence>
<evidence type="ECO:0000313" key="6">
    <source>
        <dbReference type="Proteomes" id="UP000282312"/>
    </source>
</evidence>
<dbReference type="InterPro" id="IPR038261">
    <property type="entry name" value="GPP34-like_sf"/>
</dbReference>
<keyword evidence="4" id="KW-0472">Membrane</keyword>
<comment type="subcellular location">
    <subcellularLocation>
        <location evidence="1">Golgi apparatus membrane</location>
        <topology evidence="1">Peripheral membrane protein</topology>
        <orientation evidence="1">Cytoplasmic side</orientation>
    </subcellularLocation>
</comment>
<accession>A0A3N9W3J6</accession>
<evidence type="ECO:0000313" key="5">
    <source>
        <dbReference type="EMBL" id="RQW95390.1"/>
    </source>
</evidence>
<dbReference type="AlphaFoldDB" id="A0A3N9W3J6"/>
<dbReference type="Proteomes" id="UP000282312">
    <property type="component" value="Unassembled WGS sequence"/>
</dbReference>
<name>A0A3N9W3J6_9ACTN</name>
<keyword evidence="6" id="KW-1185">Reference proteome</keyword>
<organism evidence="5 6">
    <name type="scientific">Micromonospora inaquosa</name>
    <dbReference type="NCBI Taxonomy" id="2203716"/>
    <lineage>
        <taxon>Bacteria</taxon>
        <taxon>Bacillati</taxon>
        <taxon>Actinomycetota</taxon>
        <taxon>Actinomycetes</taxon>
        <taxon>Micromonosporales</taxon>
        <taxon>Micromonosporaceae</taxon>
        <taxon>Micromonospora</taxon>
    </lineage>
</organism>
<keyword evidence="3" id="KW-0446">Lipid-binding</keyword>
<evidence type="ECO:0000256" key="4">
    <source>
        <dbReference type="ARBA" id="ARBA00023136"/>
    </source>
</evidence>
<dbReference type="GO" id="GO:0070273">
    <property type="term" value="F:phosphatidylinositol-4-phosphate binding"/>
    <property type="evidence" value="ECO:0007669"/>
    <property type="project" value="InterPro"/>
</dbReference>
<dbReference type="EMBL" id="QGSZ01000361">
    <property type="protein sequence ID" value="RQW95390.1"/>
    <property type="molecule type" value="Genomic_DNA"/>
</dbReference>
<dbReference type="OrthoDB" id="3379482at2"/>
<reference evidence="5 6" key="1">
    <citation type="submission" date="2018-05" db="EMBL/GenBank/DDBJ databases">
        <title>Micromonospora from Atacama Desert.</title>
        <authorList>
            <person name="Carro L."/>
            <person name="Goodfellow M."/>
            <person name="Klenk H.-P."/>
        </authorList>
    </citation>
    <scope>NUCLEOTIDE SEQUENCE [LARGE SCALE GENOMIC DNA]</scope>
    <source>
        <strain evidence="5 6">LB39</strain>
    </source>
</reference>
<protein>
    <submittedName>
        <fullName evidence="5">GPP34 family phosphoprotein</fullName>
    </submittedName>
</protein>
<evidence type="ECO:0000256" key="2">
    <source>
        <dbReference type="ARBA" id="ARBA00023034"/>
    </source>
</evidence>
<dbReference type="GO" id="GO:0012505">
    <property type="term" value="C:endomembrane system"/>
    <property type="evidence" value="ECO:0007669"/>
    <property type="project" value="UniProtKB-ARBA"/>
</dbReference>
<dbReference type="GO" id="GO:0005737">
    <property type="term" value="C:cytoplasm"/>
    <property type="evidence" value="ECO:0007669"/>
    <property type="project" value="UniProtKB-ARBA"/>
</dbReference>
<dbReference type="Gene3D" id="1.10.3630.10">
    <property type="entry name" value="yeast vps74-n-term truncation variant domain like"/>
    <property type="match status" value="1"/>
</dbReference>